<protein>
    <submittedName>
        <fullName evidence="2">Predicted protein</fullName>
    </submittedName>
</protein>
<dbReference type="EMBL" id="GG657757">
    <property type="protein sequence ID" value="EFL30659.1"/>
    <property type="molecule type" value="Genomic_DNA"/>
</dbReference>
<reference evidence="3" key="1">
    <citation type="submission" date="2009-02" db="EMBL/GenBank/DDBJ databases">
        <title>Annotation of Streptomyces viridochromogenes strain DSM 40736.</title>
        <authorList>
            <consortium name="The Broad Institute Genome Sequencing Platform"/>
            <consortium name="Broad Institute Microbial Sequencing Center"/>
            <person name="Fischbach M."/>
            <person name="Godfrey P."/>
            <person name="Ward D."/>
            <person name="Young S."/>
            <person name="Zeng Q."/>
            <person name="Koehrsen M."/>
            <person name="Alvarado L."/>
            <person name="Berlin A.M."/>
            <person name="Bochicchio J."/>
            <person name="Borenstein D."/>
            <person name="Chapman S.B."/>
            <person name="Chen Z."/>
            <person name="Engels R."/>
            <person name="Freedman E."/>
            <person name="Gellesch M."/>
            <person name="Goldberg J."/>
            <person name="Griggs A."/>
            <person name="Gujja S."/>
            <person name="Heilman E.R."/>
            <person name="Heiman D.I."/>
            <person name="Hepburn T.A."/>
            <person name="Howarth C."/>
            <person name="Jen D."/>
            <person name="Larson L."/>
            <person name="Lewis B."/>
            <person name="Mehta T."/>
            <person name="Park D."/>
            <person name="Pearson M."/>
            <person name="Richards J."/>
            <person name="Roberts A."/>
            <person name="Saif S."/>
            <person name="Shea T.D."/>
            <person name="Shenoy N."/>
            <person name="Sisk P."/>
            <person name="Stolte C."/>
            <person name="Sykes S.N."/>
            <person name="Thomson T."/>
            <person name="Walk T."/>
            <person name="White J."/>
            <person name="Yandava C."/>
            <person name="Straight P."/>
            <person name="Clardy J."/>
            <person name="Hung D."/>
            <person name="Kolter R."/>
            <person name="Mekalanos J."/>
            <person name="Walker S."/>
            <person name="Walsh C.T."/>
            <person name="Wieland-Brown L.C."/>
            <person name="Haas B."/>
            <person name="Nusbaum C."/>
            <person name="Birren B."/>
        </authorList>
    </citation>
    <scope>NUCLEOTIDE SEQUENCE [LARGE SCALE GENOMIC DNA]</scope>
    <source>
        <strain evidence="3">DSM 40736 / JCM 4977 / BCRC 1201 / Tue 494</strain>
    </source>
</reference>
<feature type="region of interest" description="Disordered" evidence="1">
    <location>
        <begin position="66"/>
        <end position="110"/>
    </location>
</feature>
<evidence type="ECO:0000256" key="1">
    <source>
        <dbReference type="SAM" id="MobiDB-lite"/>
    </source>
</evidence>
<name>D9XGN7_STRVT</name>
<proteinExistence type="predicted"/>
<organism evidence="2 3">
    <name type="scientific">Streptomyces viridochromogenes (strain DSM 40736 / JCM 4977 / BCRC 1201 / Tue 494)</name>
    <dbReference type="NCBI Taxonomy" id="591159"/>
    <lineage>
        <taxon>Bacteria</taxon>
        <taxon>Bacillati</taxon>
        <taxon>Actinomycetota</taxon>
        <taxon>Actinomycetes</taxon>
        <taxon>Kitasatosporales</taxon>
        <taxon>Streptomycetaceae</taxon>
        <taxon>Streptomyces</taxon>
    </lineage>
</organism>
<gene>
    <name evidence="2" type="ORF">SSQG_01176</name>
</gene>
<dbReference type="STRING" id="591159.SSQG_01176"/>
<sequence>MGAGGGGGPGSGLRTRFRCHCAHITTRCRTCAGRGGALKHRCMFSTKFRSKCSRRVEGRPHEVIGTKRSSAAGRRPGGRHRGCLEPRAAPDSGGLHRRGHEDLAARQALR</sequence>
<dbReference type="Proteomes" id="UP000004184">
    <property type="component" value="Unassembled WGS sequence"/>
</dbReference>
<evidence type="ECO:0000313" key="3">
    <source>
        <dbReference type="Proteomes" id="UP000004184"/>
    </source>
</evidence>
<dbReference type="AlphaFoldDB" id="D9XGN7"/>
<dbReference type="HOGENOM" id="CLU_2169741_0_0_11"/>
<keyword evidence="3" id="KW-1185">Reference proteome</keyword>
<accession>D9XGN7</accession>
<evidence type="ECO:0000313" key="2">
    <source>
        <dbReference type="EMBL" id="EFL30659.1"/>
    </source>
</evidence>